<gene>
    <name evidence="5" type="primary">iolG</name>
    <name evidence="5" type="ORF">FF124_14305</name>
</gene>
<dbReference type="InterPro" id="IPR000683">
    <property type="entry name" value="Gfo/Idh/MocA-like_OxRdtase_N"/>
</dbReference>
<evidence type="ECO:0000256" key="2">
    <source>
        <dbReference type="ARBA" id="ARBA00023002"/>
    </source>
</evidence>
<dbReference type="SUPFAM" id="SSF55347">
    <property type="entry name" value="Glyceraldehyde-3-phosphate dehydrogenase-like, C-terminal domain"/>
    <property type="match status" value="1"/>
</dbReference>
<dbReference type="Proteomes" id="UP000307874">
    <property type="component" value="Unassembled WGS sequence"/>
</dbReference>
<feature type="domain" description="Gfo/Idh/MocA-like oxidoreductase N-terminal" evidence="3">
    <location>
        <begin position="4"/>
        <end position="120"/>
    </location>
</feature>
<evidence type="ECO:0000313" key="5">
    <source>
        <dbReference type="EMBL" id="TNB47336.1"/>
    </source>
</evidence>
<evidence type="ECO:0000313" key="6">
    <source>
        <dbReference type="Proteomes" id="UP000307874"/>
    </source>
</evidence>
<accession>A0A5C4JPH4</accession>
<feature type="domain" description="GFO/IDH/MocA-like oxidoreductase" evidence="4">
    <location>
        <begin position="128"/>
        <end position="248"/>
    </location>
</feature>
<evidence type="ECO:0000259" key="4">
    <source>
        <dbReference type="Pfam" id="PF22725"/>
    </source>
</evidence>
<dbReference type="InterPro" id="IPR036291">
    <property type="entry name" value="NAD(P)-bd_dom_sf"/>
</dbReference>
<evidence type="ECO:0000256" key="1">
    <source>
        <dbReference type="ARBA" id="ARBA00010928"/>
    </source>
</evidence>
<comment type="caution">
    <text evidence="5">The sequence shown here is derived from an EMBL/GenBank/DDBJ whole genome shotgun (WGS) entry which is preliminary data.</text>
</comment>
<proteinExistence type="inferred from homology"/>
<organism evidence="5 6">
    <name type="scientific">Martelella lutilitoris</name>
    <dbReference type="NCBI Taxonomy" id="2583532"/>
    <lineage>
        <taxon>Bacteria</taxon>
        <taxon>Pseudomonadati</taxon>
        <taxon>Pseudomonadota</taxon>
        <taxon>Alphaproteobacteria</taxon>
        <taxon>Hyphomicrobiales</taxon>
        <taxon>Aurantimonadaceae</taxon>
        <taxon>Martelella</taxon>
    </lineage>
</organism>
<dbReference type="NCBIfam" id="TIGR04380">
    <property type="entry name" value="myo_inos_iolG"/>
    <property type="match status" value="1"/>
</dbReference>
<sequence length="334" mass="35580">MTVSIALLGAGRIGRVHARAVTSVAGVRLAAIADANAKAAGEIAALYETVVSTIDDIAADDNIDAVIIATPTGTHADLIETFARAGKAIFCEKPVDLDSARARQCLAVVEDTGARLMLGFNRRFDPNFQALKQTIADGKIGNPEMLHIVSRDPAPPPISYLASSGGFFKDMTIHDFDMSRFLLGEEIETVQASGSALIDPEIGKIGDYDSASTILTTISGRQCTISNSRRATFGYDQRIEVLGSKGAVSAENLRPASIELATAEGFLRPPIYDFFMTRYVDAFAAEIRSFAENLKSGAAMSPSGDDGLKALEIAEAADLSAREKRLVYVSEIRG</sequence>
<keyword evidence="2 5" id="KW-0560">Oxidoreductase</keyword>
<comment type="similarity">
    <text evidence="1">Belongs to the Gfo/Idh/MocA family.</text>
</comment>
<dbReference type="Pfam" id="PF22725">
    <property type="entry name" value="GFO_IDH_MocA_C3"/>
    <property type="match status" value="1"/>
</dbReference>
<dbReference type="InterPro" id="IPR030827">
    <property type="entry name" value="Myo_inos_IolG"/>
</dbReference>
<name>A0A5C4JPH4_9HYPH</name>
<dbReference type="InterPro" id="IPR055170">
    <property type="entry name" value="GFO_IDH_MocA-like_dom"/>
</dbReference>
<protein>
    <submittedName>
        <fullName evidence="5">Inositol 2-dehydrogenase</fullName>
        <ecNumber evidence="5">1.1.1.18</ecNumber>
    </submittedName>
</protein>
<dbReference type="Gene3D" id="3.30.360.10">
    <property type="entry name" value="Dihydrodipicolinate Reductase, domain 2"/>
    <property type="match status" value="1"/>
</dbReference>
<dbReference type="Gene3D" id="3.40.50.720">
    <property type="entry name" value="NAD(P)-binding Rossmann-like Domain"/>
    <property type="match status" value="1"/>
</dbReference>
<keyword evidence="6" id="KW-1185">Reference proteome</keyword>
<dbReference type="AlphaFoldDB" id="A0A5C4JPH4"/>
<dbReference type="PANTHER" id="PTHR42840:SF3">
    <property type="entry name" value="BINDING ROSSMANN FOLD OXIDOREDUCTASE, PUTATIVE (AFU_ORTHOLOGUE AFUA_2G10240)-RELATED"/>
    <property type="match status" value="1"/>
</dbReference>
<dbReference type="Pfam" id="PF01408">
    <property type="entry name" value="GFO_IDH_MocA"/>
    <property type="match status" value="1"/>
</dbReference>
<dbReference type="EC" id="1.1.1.18" evidence="5"/>
<dbReference type="GO" id="GO:0050112">
    <property type="term" value="F:inositol 2-dehydrogenase (NAD+) activity"/>
    <property type="evidence" value="ECO:0007669"/>
    <property type="project" value="UniProtKB-EC"/>
</dbReference>
<dbReference type="GO" id="GO:0000166">
    <property type="term" value="F:nucleotide binding"/>
    <property type="evidence" value="ECO:0007669"/>
    <property type="project" value="InterPro"/>
</dbReference>
<dbReference type="EMBL" id="VCLB01000007">
    <property type="protein sequence ID" value="TNB47336.1"/>
    <property type="molecule type" value="Genomic_DNA"/>
</dbReference>
<reference evidence="5 6" key="1">
    <citation type="submission" date="2019-06" db="EMBL/GenBank/DDBJ databases">
        <title>Martelella lutilitoris sp. nov., isolated from a tidal mudflat.</title>
        <authorList>
            <person name="Kim Y.-J."/>
        </authorList>
    </citation>
    <scope>NUCLEOTIDE SEQUENCE [LARGE SCALE GENOMIC DNA]</scope>
    <source>
        <strain evidence="5 6">GH2-6</strain>
    </source>
</reference>
<dbReference type="RefSeq" id="WP_138749163.1">
    <property type="nucleotide sequence ID" value="NZ_VCLB01000007.1"/>
</dbReference>
<dbReference type="PANTHER" id="PTHR42840">
    <property type="entry name" value="NAD(P)-BINDING ROSSMANN-FOLD SUPERFAMILY PROTEIN-RELATED"/>
    <property type="match status" value="1"/>
</dbReference>
<evidence type="ECO:0000259" key="3">
    <source>
        <dbReference type="Pfam" id="PF01408"/>
    </source>
</evidence>
<dbReference type="SUPFAM" id="SSF51735">
    <property type="entry name" value="NAD(P)-binding Rossmann-fold domains"/>
    <property type="match status" value="1"/>
</dbReference>
<dbReference type="OrthoDB" id="9792935at2"/>